<keyword evidence="4" id="KW-1185">Reference proteome</keyword>
<dbReference type="EMBL" id="CAVLGL010000084">
    <property type="protein sequence ID" value="CAK1589475.1"/>
    <property type="molecule type" value="Genomic_DNA"/>
</dbReference>
<name>A0AAV1L296_9NEOP</name>
<dbReference type="InterPro" id="IPR013083">
    <property type="entry name" value="Znf_RING/FYVE/PHD"/>
</dbReference>
<proteinExistence type="predicted"/>
<dbReference type="AlphaFoldDB" id="A0AAV1L296"/>
<evidence type="ECO:0000313" key="3">
    <source>
        <dbReference type="EMBL" id="CAK1589475.1"/>
    </source>
</evidence>
<gene>
    <name evidence="3" type="ORF">PARMNEM_LOCUS9970</name>
</gene>
<evidence type="ECO:0000256" key="2">
    <source>
        <dbReference type="SAM" id="MobiDB-lite"/>
    </source>
</evidence>
<dbReference type="Proteomes" id="UP001314205">
    <property type="component" value="Unassembled WGS sequence"/>
</dbReference>
<accession>A0AAV1L296</accession>
<organism evidence="3 4">
    <name type="scientific">Parnassius mnemosyne</name>
    <name type="common">clouded apollo</name>
    <dbReference type="NCBI Taxonomy" id="213953"/>
    <lineage>
        <taxon>Eukaryota</taxon>
        <taxon>Metazoa</taxon>
        <taxon>Ecdysozoa</taxon>
        <taxon>Arthropoda</taxon>
        <taxon>Hexapoda</taxon>
        <taxon>Insecta</taxon>
        <taxon>Pterygota</taxon>
        <taxon>Neoptera</taxon>
        <taxon>Endopterygota</taxon>
        <taxon>Lepidoptera</taxon>
        <taxon>Glossata</taxon>
        <taxon>Ditrysia</taxon>
        <taxon>Papilionoidea</taxon>
        <taxon>Papilionidae</taxon>
        <taxon>Parnassiinae</taxon>
        <taxon>Parnassini</taxon>
        <taxon>Parnassius</taxon>
        <taxon>Driopa</taxon>
    </lineage>
</organism>
<comment type="caution">
    <text evidence="3">The sequence shown here is derived from an EMBL/GenBank/DDBJ whole genome shotgun (WGS) entry which is preliminary data.</text>
</comment>
<dbReference type="Gene3D" id="3.30.40.10">
    <property type="entry name" value="Zinc/RING finger domain, C3HC4 (zinc finger)"/>
    <property type="match status" value="1"/>
</dbReference>
<protein>
    <submittedName>
        <fullName evidence="3">Uncharacterized protein</fullName>
    </submittedName>
</protein>
<evidence type="ECO:0000313" key="4">
    <source>
        <dbReference type="Proteomes" id="UP001314205"/>
    </source>
</evidence>
<sequence length="263" mass="29387">MAPIPKCYTCNKIITKKAPCLECSVCKKVVHATTPCATLTTKQIIALRAQVSLDWTCNDCLKNRPRHRSFIVPEEDSEEEEGVPASYSQPVADTPGSQTTLHNIDIKKLLKDISKEVEKTVAKALEPLTDKMDEICENIEVFQQRIIELERKNASLIKANKNMVTRLCAVEQRVHELEQGQFKNHVEISGLPTLENEDPIQVVRNLAKKLNVEDPGVITAKRVGNYGEKNRTYSSEAQEGKALLLAAKSANCETSTRRSDTQD</sequence>
<keyword evidence="1" id="KW-0175">Coiled coil</keyword>
<feature type="compositionally biased region" description="Polar residues" evidence="2">
    <location>
        <begin position="86"/>
        <end position="96"/>
    </location>
</feature>
<feature type="region of interest" description="Disordered" evidence="2">
    <location>
        <begin position="72"/>
        <end position="96"/>
    </location>
</feature>
<evidence type="ECO:0000256" key="1">
    <source>
        <dbReference type="SAM" id="Coils"/>
    </source>
</evidence>
<feature type="coiled-coil region" evidence="1">
    <location>
        <begin position="132"/>
        <end position="159"/>
    </location>
</feature>
<reference evidence="3 4" key="1">
    <citation type="submission" date="2023-11" db="EMBL/GenBank/DDBJ databases">
        <authorList>
            <person name="Hedman E."/>
            <person name="Englund M."/>
            <person name="Stromberg M."/>
            <person name="Nyberg Akerstrom W."/>
            <person name="Nylinder S."/>
            <person name="Jareborg N."/>
            <person name="Kallberg Y."/>
            <person name="Kronander E."/>
        </authorList>
    </citation>
    <scope>NUCLEOTIDE SEQUENCE [LARGE SCALE GENOMIC DNA]</scope>
</reference>
<feature type="compositionally biased region" description="Acidic residues" evidence="2">
    <location>
        <begin position="73"/>
        <end position="82"/>
    </location>
</feature>
<dbReference type="CDD" id="cd15489">
    <property type="entry name" value="PHD_SF"/>
    <property type="match status" value="1"/>
</dbReference>